<feature type="region of interest" description="Disordered" evidence="1">
    <location>
        <begin position="54"/>
        <end position="249"/>
    </location>
</feature>
<proteinExistence type="predicted"/>
<feature type="compositionally biased region" description="Low complexity" evidence="1">
    <location>
        <begin position="154"/>
        <end position="164"/>
    </location>
</feature>
<evidence type="ECO:0000313" key="2">
    <source>
        <dbReference type="EMBL" id="SPF79978.1"/>
    </source>
</evidence>
<feature type="compositionally biased region" description="Pro residues" evidence="1">
    <location>
        <begin position="73"/>
        <end position="91"/>
    </location>
</feature>
<reference evidence="3" key="1">
    <citation type="submission" date="2018-03" db="EMBL/GenBank/DDBJ databases">
        <authorList>
            <person name="Rodrigo-Torres L."/>
            <person name="Arahal R. D."/>
            <person name="Lucena T."/>
        </authorList>
    </citation>
    <scope>NUCLEOTIDE SEQUENCE [LARGE SCALE GENOMIC DNA]</scope>
    <source>
        <strain evidence="3">CECT 8871</strain>
    </source>
</reference>
<feature type="compositionally biased region" description="Polar residues" evidence="1">
    <location>
        <begin position="204"/>
        <end position="218"/>
    </location>
</feature>
<dbReference type="Proteomes" id="UP000244904">
    <property type="component" value="Unassembled WGS sequence"/>
</dbReference>
<evidence type="ECO:0000313" key="3">
    <source>
        <dbReference type="Proteomes" id="UP000244904"/>
    </source>
</evidence>
<dbReference type="AlphaFoldDB" id="A0A2R8AVB7"/>
<gene>
    <name evidence="2" type="ORF">PRI8871_01780</name>
</gene>
<dbReference type="RefSeq" id="WP_181389413.1">
    <property type="nucleotide sequence ID" value="NZ_OMOJ01000002.1"/>
</dbReference>
<evidence type="ECO:0000256" key="1">
    <source>
        <dbReference type="SAM" id="MobiDB-lite"/>
    </source>
</evidence>
<name>A0A2R8AVB7_9RHOB</name>
<keyword evidence="3" id="KW-1185">Reference proteome</keyword>
<feature type="compositionally biased region" description="Basic and acidic residues" evidence="1">
    <location>
        <begin position="180"/>
        <end position="189"/>
    </location>
</feature>
<feature type="compositionally biased region" description="Pro residues" evidence="1">
    <location>
        <begin position="134"/>
        <end position="143"/>
    </location>
</feature>
<dbReference type="EMBL" id="OMOJ01000002">
    <property type="protein sequence ID" value="SPF79978.1"/>
    <property type="molecule type" value="Genomic_DNA"/>
</dbReference>
<feature type="compositionally biased region" description="Pro residues" evidence="1">
    <location>
        <begin position="98"/>
        <end position="108"/>
    </location>
</feature>
<organism evidence="2 3">
    <name type="scientific">Pseudoprimorskyibacter insulae</name>
    <dbReference type="NCBI Taxonomy" id="1695997"/>
    <lineage>
        <taxon>Bacteria</taxon>
        <taxon>Pseudomonadati</taxon>
        <taxon>Pseudomonadota</taxon>
        <taxon>Alphaproteobacteria</taxon>
        <taxon>Rhodobacterales</taxon>
        <taxon>Paracoccaceae</taxon>
        <taxon>Pseudoprimorskyibacter</taxon>
    </lineage>
</organism>
<dbReference type="Gene3D" id="3.30.1150.10">
    <property type="match status" value="1"/>
</dbReference>
<evidence type="ECO:0008006" key="4">
    <source>
        <dbReference type="Google" id="ProtNLM"/>
    </source>
</evidence>
<feature type="compositionally biased region" description="Pro residues" evidence="1">
    <location>
        <begin position="116"/>
        <end position="126"/>
    </location>
</feature>
<protein>
    <recommendedName>
        <fullName evidence="4">Cell division and transport-associated protein TolA</fullName>
    </recommendedName>
</protein>
<dbReference type="PRINTS" id="PR01217">
    <property type="entry name" value="PRICHEXTENSN"/>
</dbReference>
<accession>A0A2R8AVB7</accession>
<sequence length="380" mass="40321">MHIGHYISGAGHIGLIGWLLLGPLFTAEPLPMNVTPVSIVTAEEFAAIVQQTEPPQAETEIAAPTVPDAPETPVQPTPEPEPAPTPVPTPPEPDRPATPEPEPQPAPEPDPEPVPEAEPVPVPEPQPEPEPDPVPEPPAPEPVPQVLAPKDSPRPQARPAPRVAARPEEAPEPDAVIALEKQDAARPDETAEQVQDSPEKTAPQEASTQIATEQTPEGQQLAPVTSARPKARPPSARPTETAEASKADPAKDALNAALEKAMSGNAPQAETRTGPPLTEGERDVLRLAVQDCWTVDVGSQAASVTVTLGMKMDRDGRVQSGSLKLLSSSGGSGAAAETAFQAARRAVLRCQRDGYELPIEKYDQWKDIEMTFDPATMRLR</sequence>